<feature type="compositionally biased region" description="Polar residues" evidence="2">
    <location>
        <begin position="390"/>
        <end position="407"/>
    </location>
</feature>
<feature type="compositionally biased region" description="Basic and acidic residues" evidence="2">
    <location>
        <begin position="132"/>
        <end position="143"/>
    </location>
</feature>
<dbReference type="Pfam" id="PF04571">
    <property type="entry name" value="Lipin_N"/>
    <property type="match status" value="1"/>
</dbReference>
<evidence type="ECO:0000313" key="5">
    <source>
        <dbReference type="Proteomes" id="UP000583929"/>
    </source>
</evidence>
<dbReference type="SMART" id="SM00775">
    <property type="entry name" value="LNS2"/>
    <property type="match status" value="1"/>
</dbReference>
<evidence type="ECO:0000259" key="3">
    <source>
        <dbReference type="SMART" id="SM00775"/>
    </source>
</evidence>
<feature type="compositionally biased region" description="Polar residues" evidence="2">
    <location>
        <begin position="117"/>
        <end position="130"/>
    </location>
</feature>
<dbReference type="Pfam" id="PF08235">
    <property type="entry name" value="LNS2"/>
    <property type="match status" value="1"/>
</dbReference>
<accession>A0A7J6EYE8</accession>
<dbReference type="InterPro" id="IPR036412">
    <property type="entry name" value="HAD-like_sf"/>
</dbReference>
<evidence type="ECO:0000256" key="1">
    <source>
        <dbReference type="ARBA" id="ARBA00005476"/>
    </source>
</evidence>
<dbReference type="AlphaFoldDB" id="A0A7J6EYE8"/>
<dbReference type="GO" id="GO:0008195">
    <property type="term" value="F:phosphatidate phosphatase activity"/>
    <property type="evidence" value="ECO:0007669"/>
    <property type="project" value="TreeGrafter"/>
</dbReference>
<dbReference type="InterPro" id="IPR026058">
    <property type="entry name" value="LIPIN"/>
</dbReference>
<feature type="compositionally biased region" description="Basic and acidic residues" evidence="2">
    <location>
        <begin position="354"/>
        <end position="365"/>
    </location>
</feature>
<name>A0A7J6EYE8_CANSA</name>
<proteinExistence type="inferred from homology"/>
<gene>
    <name evidence="4" type="ORF">G4B88_002103</name>
</gene>
<dbReference type="Proteomes" id="UP000583929">
    <property type="component" value="Unassembled WGS sequence"/>
</dbReference>
<feature type="region of interest" description="Disordered" evidence="2">
    <location>
        <begin position="98"/>
        <end position="148"/>
    </location>
</feature>
<dbReference type="PANTHER" id="PTHR12181">
    <property type="entry name" value="LIPIN"/>
    <property type="match status" value="1"/>
</dbReference>
<evidence type="ECO:0000256" key="2">
    <source>
        <dbReference type="SAM" id="MobiDB-lite"/>
    </source>
</evidence>
<keyword evidence="5" id="KW-1185">Reference proteome</keyword>
<dbReference type="SUPFAM" id="SSF56784">
    <property type="entry name" value="HAD-like"/>
    <property type="match status" value="1"/>
</dbReference>
<feature type="domain" description="LNS2/PITP" evidence="3">
    <location>
        <begin position="735"/>
        <end position="891"/>
    </location>
</feature>
<dbReference type="InterPro" id="IPR007651">
    <property type="entry name" value="Lipin_N"/>
</dbReference>
<protein>
    <recommendedName>
        <fullName evidence="3">LNS2/PITP domain-containing protein</fullName>
    </recommendedName>
</protein>
<feature type="region of interest" description="Disordered" evidence="2">
    <location>
        <begin position="382"/>
        <end position="412"/>
    </location>
</feature>
<dbReference type="InterPro" id="IPR031315">
    <property type="entry name" value="LNS2/PITP"/>
</dbReference>
<sequence length="963" mass="107242">MNAVGRLGSYISRGVYTVSGPFHPFGGAVDIIVVEQQDGSYKSSPWYVRFGKFQGVLKTREKIVKIWVNGIETSFHMYLDHKGEAYFLREVDDDVEEGESVLNRSSSSGDDTEGKSSDNQTPLKSETGSFDGSKEVDQIEKSNGKVTIRTNSRRSKLLGFFGRTSMKVNDDGEVNDIQRADSLQRAEFAANLLEVKWSTNLATEIPVNDDPFPSLATDVLDEQAHQEVDDNSKERDVSSSIHDSQEHSLEEETCPDNEKVILDSLSSFDSVQETTANESSVVSNGEVVASNGVISGISDADLLVAQELEFYSGKQFNEEEVVTRRDVVSPSYQFSRDGESSESSIAKWDASSKQTHEAADIDSGKSGEFQDTASHQLVEDFESQAERPNDQSQLTKPSHSSTPNNNVAFDEPFIPPLEEDSLFFGDIDEFKTFEDQKIEDFPCSQGVEELNDSISKDNQSHSLEVKINKRNQPSPFENSIGNPRVSSSPIGIIRTPKVIEEVGWLTESLPTIRSHIDSFDDHDIQCLSHSLDSKSKLLNWTLHSEDDLSLMKSDGDKEENQLEPEVADIKDLSETGEVKNDSSNTVGMVSLGTSSQIFEPEGAIAVDTVEKTITGGDRDPSIQNLSPSGSWRLWPFSFRRSRSWKGVKTPLDDVRISEAENASEITSSSIVEEKSMLEPKMGKKMVRTLCPTSEQLASLNLNDGTNTITFTFMTPMLGRQQVDARIYKWKWNTRIVISDVDGTITRSDVLGQFMPMVGVDWSQTGVAHLFSAIKENGYQLLFLSARAISQAYLTRQFLVNLKQDGKALPEGPVVISPDGLFPSLYREVIRRAPHEFKISCLEEIKSLFPADCSPFYAGFGNRDTDEVSYLKVGIPLGKIFIINPKGEVAVNRRVDTKSYKSIHALVNGMFPSTRGLQFMEFLEVATSQHGYLNIIIHFLTLFKWSVPFTSLYKTVKVRIGQCY</sequence>
<dbReference type="PANTHER" id="PTHR12181:SF12">
    <property type="entry name" value="PHOSPHATIDATE PHOSPHATASE"/>
    <property type="match status" value="1"/>
</dbReference>
<dbReference type="InterPro" id="IPR013209">
    <property type="entry name" value="LNS2"/>
</dbReference>
<comment type="caution">
    <text evidence="4">The sequence shown here is derived from an EMBL/GenBank/DDBJ whole genome shotgun (WGS) entry which is preliminary data.</text>
</comment>
<evidence type="ECO:0000313" key="4">
    <source>
        <dbReference type="EMBL" id="KAF4363356.1"/>
    </source>
</evidence>
<reference evidence="4 5" key="1">
    <citation type="journal article" date="2020" name="bioRxiv">
        <title>Sequence and annotation of 42 cannabis genomes reveals extensive copy number variation in cannabinoid synthesis and pathogen resistance genes.</title>
        <authorList>
            <person name="Mckernan K.J."/>
            <person name="Helbert Y."/>
            <person name="Kane L.T."/>
            <person name="Ebling H."/>
            <person name="Zhang L."/>
            <person name="Liu B."/>
            <person name="Eaton Z."/>
            <person name="Mclaughlin S."/>
            <person name="Kingan S."/>
            <person name="Baybayan P."/>
            <person name="Concepcion G."/>
            <person name="Jordan M."/>
            <person name="Riva A."/>
            <person name="Barbazuk W."/>
            <person name="Harkins T."/>
        </authorList>
    </citation>
    <scope>NUCLEOTIDE SEQUENCE [LARGE SCALE GENOMIC DNA]</scope>
    <source>
        <strain evidence="5">cv. Jamaican Lion 4</strain>
        <tissue evidence="4">Leaf</tissue>
    </source>
</reference>
<comment type="similarity">
    <text evidence="1">Belongs to the lipin family.</text>
</comment>
<feature type="region of interest" description="Disordered" evidence="2">
    <location>
        <begin position="223"/>
        <end position="256"/>
    </location>
</feature>
<organism evidence="4 5">
    <name type="scientific">Cannabis sativa</name>
    <name type="common">Hemp</name>
    <name type="synonym">Marijuana</name>
    <dbReference type="NCBI Taxonomy" id="3483"/>
    <lineage>
        <taxon>Eukaryota</taxon>
        <taxon>Viridiplantae</taxon>
        <taxon>Streptophyta</taxon>
        <taxon>Embryophyta</taxon>
        <taxon>Tracheophyta</taxon>
        <taxon>Spermatophyta</taxon>
        <taxon>Magnoliopsida</taxon>
        <taxon>eudicotyledons</taxon>
        <taxon>Gunneridae</taxon>
        <taxon>Pentapetalae</taxon>
        <taxon>rosids</taxon>
        <taxon>fabids</taxon>
        <taxon>Rosales</taxon>
        <taxon>Cannabaceae</taxon>
        <taxon>Cannabis</taxon>
    </lineage>
</organism>
<feature type="region of interest" description="Disordered" evidence="2">
    <location>
        <begin position="329"/>
        <end position="368"/>
    </location>
</feature>
<dbReference type="EMBL" id="JAATIQ010000297">
    <property type="protein sequence ID" value="KAF4363356.1"/>
    <property type="molecule type" value="Genomic_DNA"/>
</dbReference>